<keyword evidence="7" id="KW-0547">Nucleotide-binding</keyword>
<dbReference type="Proteomes" id="UP000199355">
    <property type="component" value="Unassembled WGS sequence"/>
</dbReference>
<keyword evidence="9" id="KW-0460">Magnesium</keyword>
<dbReference type="RefSeq" id="WP_092153821.1">
    <property type="nucleotide sequence ID" value="NZ_FNBX01000010.1"/>
</dbReference>
<dbReference type="PANTHER" id="PTHR33540:SF2">
    <property type="entry name" value="TRNA THREONYLCARBAMOYLADENOSINE BIOSYNTHESIS PROTEIN TSAE"/>
    <property type="match status" value="1"/>
</dbReference>
<keyword evidence="6" id="KW-0479">Metal-binding</keyword>
<evidence type="ECO:0000256" key="9">
    <source>
        <dbReference type="ARBA" id="ARBA00022842"/>
    </source>
</evidence>
<evidence type="ECO:0000256" key="2">
    <source>
        <dbReference type="ARBA" id="ARBA00007599"/>
    </source>
</evidence>
<evidence type="ECO:0000256" key="10">
    <source>
        <dbReference type="ARBA" id="ARBA00032441"/>
    </source>
</evidence>
<accession>A0A1G7MY78</accession>
<evidence type="ECO:0000256" key="1">
    <source>
        <dbReference type="ARBA" id="ARBA00004496"/>
    </source>
</evidence>
<dbReference type="STRING" id="571438.SAMN05192586_11028"/>
<keyword evidence="8" id="KW-0067">ATP-binding</keyword>
<dbReference type="Gene3D" id="3.40.50.300">
    <property type="entry name" value="P-loop containing nucleotide triphosphate hydrolases"/>
    <property type="match status" value="1"/>
</dbReference>
<evidence type="ECO:0000256" key="4">
    <source>
        <dbReference type="ARBA" id="ARBA00022490"/>
    </source>
</evidence>
<dbReference type="PANTHER" id="PTHR33540">
    <property type="entry name" value="TRNA THREONYLCARBAMOYLADENOSINE BIOSYNTHESIS PROTEIN TSAE"/>
    <property type="match status" value="1"/>
</dbReference>
<keyword evidence="5" id="KW-0819">tRNA processing</keyword>
<evidence type="ECO:0000313" key="11">
    <source>
        <dbReference type="EMBL" id="SDF66753.1"/>
    </source>
</evidence>
<dbReference type="InterPro" id="IPR027417">
    <property type="entry name" value="P-loop_NTPase"/>
</dbReference>
<dbReference type="NCBIfam" id="TIGR00150">
    <property type="entry name" value="T6A_YjeE"/>
    <property type="match status" value="1"/>
</dbReference>
<dbReference type="GO" id="GO:0046872">
    <property type="term" value="F:metal ion binding"/>
    <property type="evidence" value="ECO:0007669"/>
    <property type="project" value="UniProtKB-KW"/>
</dbReference>
<sequence length="159" mass="16922">MAVVTLQSLEDTRRLGRLLAEGLRALGPVALLLRGPLGSGKTTLAAALVAALPGGTAAEVASPSFTICNYYPTTPPVLHADLYRSPGAPPEELEEALDQGRSQILLEWAEYLPQALLPEEYLDISVDACEKGRLLTLTPCGRKAGELLRLVCGRWSGEA</sequence>
<dbReference type="AlphaFoldDB" id="A0A1G7MY78"/>
<dbReference type="GO" id="GO:0005737">
    <property type="term" value="C:cytoplasm"/>
    <property type="evidence" value="ECO:0007669"/>
    <property type="project" value="UniProtKB-SubCell"/>
</dbReference>
<dbReference type="EMBL" id="FNBX01000010">
    <property type="protein sequence ID" value="SDF66753.1"/>
    <property type="molecule type" value="Genomic_DNA"/>
</dbReference>
<dbReference type="Pfam" id="PF02367">
    <property type="entry name" value="TsaE"/>
    <property type="match status" value="1"/>
</dbReference>
<comment type="subcellular location">
    <subcellularLocation>
        <location evidence="1">Cytoplasm</location>
    </subcellularLocation>
</comment>
<dbReference type="GO" id="GO:0005524">
    <property type="term" value="F:ATP binding"/>
    <property type="evidence" value="ECO:0007669"/>
    <property type="project" value="UniProtKB-KW"/>
</dbReference>
<dbReference type="SUPFAM" id="SSF52540">
    <property type="entry name" value="P-loop containing nucleoside triphosphate hydrolases"/>
    <property type="match status" value="1"/>
</dbReference>
<evidence type="ECO:0000256" key="3">
    <source>
        <dbReference type="ARBA" id="ARBA00019010"/>
    </source>
</evidence>
<keyword evidence="12" id="KW-1185">Reference proteome</keyword>
<reference evidence="12" key="1">
    <citation type="submission" date="2016-10" db="EMBL/GenBank/DDBJ databases">
        <authorList>
            <person name="Varghese N."/>
            <person name="Submissions S."/>
        </authorList>
    </citation>
    <scope>NUCLEOTIDE SEQUENCE [LARGE SCALE GENOMIC DNA]</scope>
    <source>
        <strain evidence="12">KHC7</strain>
    </source>
</reference>
<organism evidence="11 12">
    <name type="scientific">Desulfovibrio legallii</name>
    <dbReference type="NCBI Taxonomy" id="571438"/>
    <lineage>
        <taxon>Bacteria</taxon>
        <taxon>Pseudomonadati</taxon>
        <taxon>Thermodesulfobacteriota</taxon>
        <taxon>Desulfovibrionia</taxon>
        <taxon>Desulfovibrionales</taxon>
        <taxon>Desulfovibrionaceae</taxon>
        <taxon>Desulfovibrio</taxon>
    </lineage>
</organism>
<gene>
    <name evidence="11" type="ORF">SAMN05192586_11028</name>
</gene>
<evidence type="ECO:0000256" key="8">
    <source>
        <dbReference type="ARBA" id="ARBA00022840"/>
    </source>
</evidence>
<keyword evidence="4" id="KW-0963">Cytoplasm</keyword>
<proteinExistence type="inferred from homology"/>
<dbReference type="OrthoDB" id="9815896at2"/>
<evidence type="ECO:0000256" key="7">
    <source>
        <dbReference type="ARBA" id="ARBA00022741"/>
    </source>
</evidence>
<evidence type="ECO:0000256" key="6">
    <source>
        <dbReference type="ARBA" id="ARBA00022723"/>
    </source>
</evidence>
<evidence type="ECO:0000313" key="12">
    <source>
        <dbReference type="Proteomes" id="UP000199355"/>
    </source>
</evidence>
<dbReference type="InterPro" id="IPR003442">
    <property type="entry name" value="T6A_TsaE"/>
</dbReference>
<protein>
    <recommendedName>
        <fullName evidence="3">tRNA threonylcarbamoyladenosine biosynthesis protein TsaE</fullName>
    </recommendedName>
    <alternativeName>
        <fullName evidence="10">t(6)A37 threonylcarbamoyladenosine biosynthesis protein TsaE</fullName>
    </alternativeName>
</protein>
<comment type="similarity">
    <text evidence="2">Belongs to the TsaE family.</text>
</comment>
<name>A0A1G7MY78_9BACT</name>
<dbReference type="GO" id="GO:0002949">
    <property type="term" value="P:tRNA threonylcarbamoyladenosine modification"/>
    <property type="evidence" value="ECO:0007669"/>
    <property type="project" value="InterPro"/>
</dbReference>
<evidence type="ECO:0000256" key="5">
    <source>
        <dbReference type="ARBA" id="ARBA00022694"/>
    </source>
</evidence>